<keyword evidence="1" id="KW-0175">Coiled coil</keyword>
<keyword evidence="3" id="KW-1185">Reference proteome</keyword>
<accession>A0ABW5QE56</accession>
<proteinExistence type="predicted"/>
<feature type="coiled-coil region" evidence="1">
    <location>
        <begin position="42"/>
        <end position="72"/>
    </location>
</feature>
<protein>
    <submittedName>
        <fullName evidence="2">DUF899 domain-containing protein</fullName>
    </submittedName>
</protein>
<name>A0ABW5QE56_9BACI</name>
<dbReference type="InterPro" id="IPR010296">
    <property type="entry name" value="DUF899_thioredox"/>
</dbReference>
<gene>
    <name evidence="2" type="ORF">ACFSW4_15005</name>
</gene>
<organism evidence="2 3">
    <name type="scientific">Piscibacillus salipiscarius</name>
    <dbReference type="NCBI Taxonomy" id="299480"/>
    <lineage>
        <taxon>Bacteria</taxon>
        <taxon>Bacillati</taxon>
        <taxon>Bacillota</taxon>
        <taxon>Bacilli</taxon>
        <taxon>Bacillales</taxon>
        <taxon>Bacillaceae</taxon>
        <taxon>Piscibacillus</taxon>
    </lineage>
</organism>
<evidence type="ECO:0000313" key="3">
    <source>
        <dbReference type="Proteomes" id="UP001597452"/>
    </source>
</evidence>
<sequence length="270" mass="31637">MLKLFKEGKDWVSALCIPYNERSRYSVENSNKGATMPRVVTREEWEKARKELLAKEKELTRARDALNAERRRLPMVELDKEYILDGKDGKAKLIDLFEGHSQLIVYHFMFDPSWDKGCEGCSMIVDSMGHLAHLQARDTSLILVSQAPFSKIEPFKKQMGWNVPWFSSYDSDFNYDFEATSDGVQHQGVSVFLRDGDKIYHTYSTYLRGVDILFTPFNYLDLTPFGRQETWEDSPDGYPQKPPYEWWRHHDNYDHLQHHHSCCHSRKGNS</sequence>
<dbReference type="Pfam" id="PF05988">
    <property type="entry name" value="DUF899"/>
    <property type="match status" value="1"/>
</dbReference>
<dbReference type="EMBL" id="JBHUMZ010000052">
    <property type="protein sequence ID" value="MFD2640176.1"/>
    <property type="molecule type" value="Genomic_DNA"/>
</dbReference>
<dbReference type="Proteomes" id="UP001597452">
    <property type="component" value="Unassembled WGS sequence"/>
</dbReference>
<evidence type="ECO:0000313" key="2">
    <source>
        <dbReference type="EMBL" id="MFD2640176.1"/>
    </source>
</evidence>
<evidence type="ECO:0000256" key="1">
    <source>
        <dbReference type="SAM" id="Coils"/>
    </source>
</evidence>
<reference evidence="3" key="1">
    <citation type="journal article" date="2019" name="Int. J. Syst. Evol. Microbiol.">
        <title>The Global Catalogue of Microorganisms (GCM) 10K type strain sequencing project: providing services to taxonomists for standard genome sequencing and annotation.</title>
        <authorList>
            <consortium name="The Broad Institute Genomics Platform"/>
            <consortium name="The Broad Institute Genome Sequencing Center for Infectious Disease"/>
            <person name="Wu L."/>
            <person name="Ma J."/>
        </authorList>
    </citation>
    <scope>NUCLEOTIDE SEQUENCE [LARGE SCALE GENOMIC DNA]</scope>
    <source>
        <strain evidence="3">TISTR 1571</strain>
    </source>
</reference>
<comment type="caution">
    <text evidence="2">The sequence shown here is derived from an EMBL/GenBank/DDBJ whole genome shotgun (WGS) entry which is preliminary data.</text>
</comment>